<keyword evidence="11 18" id="KW-0413">Isomerase</keyword>
<dbReference type="PROSITE" id="PS51383">
    <property type="entry name" value="YJEF_C_3"/>
    <property type="match status" value="1"/>
</dbReference>
<feature type="binding site" evidence="18">
    <location>
        <position position="125"/>
    </location>
    <ligand>
        <name>K(+)</name>
        <dbReference type="ChEBI" id="CHEBI:29103"/>
    </ligand>
</feature>
<evidence type="ECO:0000256" key="6">
    <source>
        <dbReference type="ARBA" id="ARBA00022741"/>
    </source>
</evidence>
<dbReference type="InParanoid" id="A0A1H8ZRN4"/>
<comment type="function">
    <text evidence="14 19">Bifunctional enzyme that catalyzes the epimerization of the S- and R-forms of NAD(P)HX and the dehydration of the S-form of NAD(P)HX at the expense of ADP, which is converted to AMP. This allows the repair of both epimers of NAD(P)HX, a damaged form of NAD(P)H that is a result of enzymatic or heat-dependent hydration.</text>
</comment>
<comment type="similarity">
    <text evidence="18">Belongs to the NnrE/AIBP family.</text>
</comment>
<comment type="caution">
    <text evidence="18">Lacks conserved residue(s) required for the propagation of feature annotation.</text>
</comment>
<evidence type="ECO:0000256" key="13">
    <source>
        <dbReference type="ARBA" id="ARBA00023268"/>
    </source>
</evidence>
<feature type="binding site" evidence="17">
    <location>
        <position position="377"/>
    </location>
    <ligand>
        <name>(6S)-NADPHX</name>
        <dbReference type="ChEBI" id="CHEBI:64076"/>
    </ligand>
</feature>
<dbReference type="EC" id="4.2.1.136" evidence="19"/>
<keyword evidence="10 17" id="KW-0520">NAD</keyword>
<dbReference type="PIRSF" id="PIRSF017184">
    <property type="entry name" value="Nnr"/>
    <property type="match status" value="1"/>
</dbReference>
<dbReference type="GO" id="GO:0046872">
    <property type="term" value="F:metal ion binding"/>
    <property type="evidence" value="ECO:0007669"/>
    <property type="project" value="UniProtKB-UniRule"/>
</dbReference>
<evidence type="ECO:0000256" key="8">
    <source>
        <dbReference type="ARBA" id="ARBA00022857"/>
    </source>
</evidence>
<keyword evidence="7 17" id="KW-0067">ATP-binding</keyword>
<dbReference type="STRING" id="478744.SAMN05444359_101422"/>
<name>A0A1H8ZRN4_9BACT</name>
<dbReference type="EC" id="5.1.99.6" evidence="19"/>
<dbReference type="PANTHER" id="PTHR12592:SF0">
    <property type="entry name" value="ATP-DEPENDENT (S)-NAD(P)H-HYDRATE DEHYDRATASE"/>
    <property type="match status" value="1"/>
</dbReference>
<keyword evidence="8 17" id="KW-0521">NADP</keyword>
<dbReference type="GO" id="GO:0110051">
    <property type="term" value="P:metabolite repair"/>
    <property type="evidence" value="ECO:0007669"/>
    <property type="project" value="TreeGrafter"/>
</dbReference>
<evidence type="ECO:0000259" key="20">
    <source>
        <dbReference type="PROSITE" id="PS51383"/>
    </source>
</evidence>
<feature type="binding site" evidence="18">
    <location>
        <position position="161"/>
    </location>
    <ligand>
        <name>K(+)</name>
        <dbReference type="ChEBI" id="CHEBI:29103"/>
    </ligand>
</feature>
<dbReference type="SUPFAM" id="SSF53613">
    <property type="entry name" value="Ribokinase-like"/>
    <property type="match status" value="1"/>
</dbReference>
<sequence>MRILSAEQGRALDEMTVISQKIRSQDLMERASQAFVEVFNRRFPNRDRPVLIFAGTGNNGGDGLVIARLLHNLSYNVRVIQLMIGQRSPDNSVNWDRLWNLSVKRDELWEGQELPVPHDNVILIDAIFGTGLNRPVTGYWAELFDHLNQQQVYRVAVDVPSGMYTDKASDGIILRADLTISLGYPNLALFAPSNAANCGEFLYAPFSLSSPELVKDFGQYAQQNFLNTAAEMKKLLKLRHSNDHKGTFGHALLVAGAFGKMGAAVIAGRAVLRAGAGLLTCHIPRNGYDIMQISFPEAMCEVDAHRYHTTEVGNTDSYRTIGIGPGIGQDPLTARAMRDLIHHYDRPMVVDADALNLISKEPGLLELLPDNSIITPHPKEFARLFGEAKDDWARWQVQREVAKSKGLIVLLKTGYTSIALPDGSLFFNPTGNPGMGTAGTGDALTGVLTGLLAQGYAPADAARLGVYLHGLAGDIAAERLGQEFLLAEDVVNHLGRAFKALRQQTHKLANPEPLGEE</sequence>
<evidence type="ECO:0000256" key="16">
    <source>
        <dbReference type="ARBA" id="ARBA00049209"/>
    </source>
</evidence>
<evidence type="ECO:0000256" key="18">
    <source>
        <dbReference type="HAMAP-Rule" id="MF_01966"/>
    </source>
</evidence>
<comment type="cofactor">
    <cofactor evidence="17">
        <name>Mg(2+)</name>
        <dbReference type="ChEBI" id="CHEBI:18420"/>
    </cofactor>
</comment>
<comment type="catalytic activity">
    <reaction evidence="15 17 19">
        <text>(6S)-NADHX + ADP = AMP + phosphate + NADH + H(+)</text>
        <dbReference type="Rhea" id="RHEA:32223"/>
        <dbReference type="ChEBI" id="CHEBI:15378"/>
        <dbReference type="ChEBI" id="CHEBI:43474"/>
        <dbReference type="ChEBI" id="CHEBI:57945"/>
        <dbReference type="ChEBI" id="CHEBI:64074"/>
        <dbReference type="ChEBI" id="CHEBI:456215"/>
        <dbReference type="ChEBI" id="CHEBI:456216"/>
        <dbReference type="EC" id="4.2.1.136"/>
    </reaction>
</comment>
<feature type="binding site" evidence="17">
    <location>
        <begin position="412"/>
        <end position="416"/>
    </location>
    <ligand>
        <name>AMP</name>
        <dbReference type="ChEBI" id="CHEBI:456215"/>
    </ligand>
</feature>
<evidence type="ECO:0000256" key="12">
    <source>
        <dbReference type="ARBA" id="ARBA00023239"/>
    </source>
</evidence>
<dbReference type="OrthoDB" id="9806925at2"/>
<dbReference type="InterPro" id="IPR000631">
    <property type="entry name" value="CARKD"/>
</dbReference>
<evidence type="ECO:0000259" key="21">
    <source>
        <dbReference type="PROSITE" id="PS51385"/>
    </source>
</evidence>
<evidence type="ECO:0000313" key="23">
    <source>
        <dbReference type="Proteomes" id="UP000199021"/>
    </source>
</evidence>
<dbReference type="InterPro" id="IPR029056">
    <property type="entry name" value="Ribokinase-like"/>
</dbReference>
<protein>
    <recommendedName>
        <fullName evidence="19">Bifunctional NAD(P)H-hydrate repair enzyme</fullName>
    </recommendedName>
    <alternativeName>
        <fullName evidence="19">Nicotinamide nucleotide repair protein</fullName>
    </alternativeName>
    <domain>
        <recommendedName>
            <fullName evidence="19">ADP-dependent (S)-NAD(P)H-hydrate dehydratase</fullName>
            <ecNumber evidence="19">4.2.1.136</ecNumber>
        </recommendedName>
        <alternativeName>
            <fullName evidence="19">ADP-dependent NAD(P)HX dehydratase</fullName>
        </alternativeName>
    </domain>
    <domain>
        <recommendedName>
            <fullName evidence="19">NAD(P)H-hydrate epimerase</fullName>
            <ecNumber evidence="19">5.1.99.6</ecNumber>
        </recommendedName>
    </domain>
</protein>
<keyword evidence="6 17" id="KW-0547">Nucleotide-binding</keyword>
<dbReference type="AlphaFoldDB" id="A0A1H8ZRN4"/>
<reference evidence="23" key="1">
    <citation type="submission" date="2016-10" db="EMBL/GenBank/DDBJ databases">
        <authorList>
            <person name="Varghese N."/>
            <person name="Submissions S."/>
        </authorList>
    </citation>
    <scope>NUCLEOTIDE SEQUENCE [LARGE SCALE GENOMIC DNA]</scope>
    <source>
        <strain evidence="23">DSM 24740</strain>
    </source>
</reference>
<dbReference type="CDD" id="cd01171">
    <property type="entry name" value="YXKO-related"/>
    <property type="match status" value="1"/>
</dbReference>
<feature type="binding site" evidence="18">
    <location>
        <position position="59"/>
    </location>
    <ligand>
        <name>K(+)</name>
        <dbReference type="ChEBI" id="CHEBI:29103"/>
    </ligand>
</feature>
<feature type="binding site" evidence="17">
    <location>
        <position position="326"/>
    </location>
    <ligand>
        <name>(6S)-NADPHX</name>
        <dbReference type="ChEBI" id="CHEBI:64076"/>
    </ligand>
</feature>
<feature type="binding site" evidence="17">
    <location>
        <position position="441"/>
    </location>
    <ligand>
        <name>AMP</name>
        <dbReference type="ChEBI" id="CHEBI:456215"/>
    </ligand>
</feature>
<feature type="binding site" evidence="17">
    <location>
        <position position="442"/>
    </location>
    <ligand>
        <name>(6S)-NADPHX</name>
        <dbReference type="ChEBI" id="CHEBI:64076"/>
    </ligand>
</feature>
<dbReference type="Gene3D" id="3.40.1190.20">
    <property type="match status" value="1"/>
</dbReference>
<evidence type="ECO:0000256" key="4">
    <source>
        <dbReference type="ARBA" id="ARBA00009524"/>
    </source>
</evidence>
<comment type="similarity">
    <text evidence="4 19">In the C-terminal section; belongs to the NnrD/CARKD family.</text>
</comment>
<comment type="function">
    <text evidence="17">Catalyzes the dehydration of the S-form of NAD(P)HX at the expense of ADP, which is converted to AMP. Together with NAD(P)HX epimerase, which catalyzes the epimerization of the S- and R-forms, the enzyme allows the repair of both epimers of NAD(P)HX, a damaged form of NAD(P)H that is a result of enzymatic or heat-dependent hydration.</text>
</comment>
<comment type="catalytic activity">
    <reaction evidence="16 17 19">
        <text>(6S)-NADPHX + ADP = AMP + phosphate + NADPH + H(+)</text>
        <dbReference type="Rhea" id="RHEA:32235"/>
        <dbReference type="ChEBI" id="CHEBI:15378"/>
        <dbReference type="ChEBI" id="CHEBI:43474"/>
        <dbReference type="ChEBI" id="CHEBI:57783"/>
        <dbReference type="ChEBI" id="CHEBI:64076"/>
        <dbReference type="ChEBI" id="CHEBI:456215"/>
        <dbReference type="ChEBI" id="CHEBI:456216"/>
        <dbReference type="EC" id="4.2.1.136"/>
    </reaction>
</comment>
<feature type="binding site" evidence="18">
    <location>
        <begin position="58"/>
        <end position="62"/>
    </location>
    <ligand>
        <name>(6S)-NADPHX</name>
        <dbReference type="ChEBI" id="CHEBI:64076"/>
    </ligand>
</feature>
<feature type="domain" description="YjeF N-terminal" evidence="21">
    <location>
        <begin position="9"/>
        <end position="214"/>
    </location>
</feature>
<feature type="domain" description="YjeF C-terminal" evidence="20">
    <location>
        <begin position="228"/>
        <end position="501"/>
    </location>
</feature>
<evidence type="ECO:0000256" key="1">
    <source>
        <dbReference type="ARBA" id="ARBA00000013"/>
    </source>
</evidence>
<evidence type="ECO:0000256" key="17">
    <source>
        <dbReference type="HAMAP-Rule" id="MF_01965"/>
    </source>
</evidence>
<feature type="binding site" evidence="18">
    <location>
        <position position="158"/>
    </location>
    <ligand>
        <name>(6S)-NADPHX</name>
        <dbReference type="ChEBI" id="CHEBI:64076"/>
    </ligand>
</feature>
<comment type="catalytic activity">
    <reaction evidence="2 18 19">
        <text>(6R)-NADPHX = (6S)-NADPHX</text>
        <dbReference type="Rhea" id="RHEA:32227"/>
        <dbReference type="ChEBI" id="CHEBI:64076"/>
        <dbReference type="ChEBI" id="CHEBI:64077"/>
        <dbReference type="EC" id="5.1.99.6"/>
    </reaction>
</comment>
<dbReference type="NCBIfam" id="TIGR00196">
    <property type="entry name" value="yjeF_cterm"/>
    <property type="match status" value="1"/>
</dbReference>
<dbReference type="Pfam" id="PF03853">
    <property type="entry name" value="YjeF_N"/>
    <property type="match status" value="1"/>
</dbReference>
<keyword evidence="13" id="KW-0511">Multifunctional enzyme</keyword>
<evidence type="ECO:0000256" key="9">
    <source>
        <dbReference type="ARBA" id="ARBA00022958"/>
    </source>
</evidence>
<dbReference type="GO" id="GO:0052855">
    <property type="term" value="F:ADP-dependent NAD(P)H-hydrate dehydratase activity"/>
    <property type="evidence" value="ECO:0007669"/>
    <property type="project" value="UniProtKB-UniRule"/>
</dbReference>
<evidence type="ECO:0000256" key="10">
    <source>
        <dbReference type="ARBA" id="ARBA00023027"/>
    </source>
</evidence>
<dbReference type="InterPro" id="IPR004443">
    <property type="entry name" value="YjeF_N_dom"/>
</dbReference>
<evidence type="ECO:0000256" key="14">
    <source>
        <dbReference type="ARBA" id="ARBA00025153"/>
    </source>
</evidence>
<gene>
    <name evidence="17" type="primary">nnrD</name>
    <name evidence="18" type="synonym">nnrE</name>
    <name evidence="22" type="ORF">SAMN05444359_101422</name>
</gene>
<dbReference type="HAMAP" id="MF_01965">
    <property type="entry name" value="NADHX_dehydratase"/>
    <property type="match status" value="1"/>
</dbReference>
<dbReference type="PROSITE" id="PS51385">
    <property type="entry name" value="YJEF_N"/>
    <property type="match status" value="1"/>
</dbReference>
<dbReference type="InterPro" id="IPR030677">
    <property type="entry name" value="Nnr"/>
</dbReference>
<accession>A0A1H8ZRN4</accession>
<comment type="subunit">
    <text evidence="17">Homotetramer.</text>
</comment>
<comment type="function">
    <text evidence="18">Catalyzes the epimerization of the S- and R-forms of NAD(P)HX, a damaged form of NAD(P)H that is a result of enzymatic or heat-dependent hydration. This is a prerequisite for the S-specific NAD(P)H-hydrate dehydratase to allow the repair of both epimers of NAD(P)HX.</text>
</comment>
<comment type="similarity">
    <text evidence="3 19">In the N-terminal section; belongs to the NnrE/AIBP family.</text>
</comment>
<feature type="binding site" evidence="17">
    <location>
        <position position="263"/>
    </location>
    <ligand>
        <name>(6S)-NADPHX</name>
        <dbReference type="ChEBI" id="CHEBI:64076"/>
    </ligand>
</feature>
<evidence type="ECO:0000256" key="19">
    <source>
        <dbReference type="PIRNR" id="PIRNR017184"/>
    </source>
</evidence>
<dbReference type="SUPFAM" id="SSF64153">
    <property type="entry name" value="YjeF N-terminal domain-like"/>
    <property type="match status" value="1"/>
</dbReference>
<dbReference type="RefSeq" id="WP_090165125.1">
    <property type="nucleotide sequence ID" value="NZ_FOFB01000001.1"/>
</dbReference>
<keyword evidence="9 18" id="KW-0630">Potassium</keyword>
<evidence type="ECO:0000256" key="7">
    <source>
        <dbReference type="ARBA" id="ARBA00022840"/>
    </source>
</evidence>
<keyword evidence="12 17" id="KW-0456">Lyase</keyword>
<comment type="similarity">
    <text evidence="17">Belongs to the NnrD/CARKD family.</text>
</comment>
<dbReference type="Proteomes" id="UP000199021">
    <property type="component" value="Unassembled WGS sequence"/>
</dbReference>
<dbReference type="NCBIfam" id="TIGR00197">
    <property type="entry name" value="yjeF_nterm"/>
    <property type="match status" value="1"/>
</dbReference>
<keyword evidence="23" id="KW-1185">Reference proteome</keyword>
<evidence type="ECO:0000256" key="5">
    <source>
        <dbReference type="ARBA" id="ARBA00022723"/>
    </source>
</evidence>
<dbReference type="EMBL" id="FOFB01000001">
    <property type="protein sequence ID" value="SEP67004.1"/>
    <property type="molecule type" value="Genomic_DNA"/>
</dbReference>
<dbReference type="GO" id="GO:0046496">
    <property type="term" value="P:nicotinamide nucleotide metabolic process"/>
    <property type="evidence" value="ECO:0007669"/>
    <property type="project" value="UniProtKB-UniRule"/>
</dbReference>
<proteinExistence type="inferred from homology"/>
<dbReference type="Pfam" id="PF01256">
    <property type="entry name" value="Carb_kinase"/>
    <property type="match status" value="1"/>
</dbReference>
<feature type="binding site" evidence="18">
    <location>
        <begin position="129"/>
        <end position="135"/>
    </location>
    <ligand>
        <name>(6S)-NADPHX</name>
        <dbReference type="ChEBI" id="CHEBI:64076"/>
    </ligand>
</feature>
<comment type="catalytic activity">
    <reaction evidence="1 18 19">
        <text>(6R)-NADHX = (6S)-NADHX</text>
        <dbReference type="Rhea" id="RHEA:32215"/>
        <dbReference type="ChEBI" id="CHEBI:64074"/>
        <dbReference type="ChEBI" id="CHEBI:64075"/>
        <dbReference type="EC" id="5.1.99.6"/>
    </reaction>
</comment>
<evidence type="ECO:0000256" key="11">
    <source>
        <dbReference type="ARBA" id="ARBA00023235"/>
    </source>
</evidence>
<organism evidence="22 23">
    <name type="scientific">Neolewinella agarilytica</name>
    <dbReference type="NCBI Taxonomy" id="478744"/>
    <lineage>
        <taxon>Bacteria</taxon>
        <taxon>Pseudomonadati</taxon>
        <taxon>Bacteroidota</taxon>
        <taxon>Saprospiria</taxon>
        <taxon>Saprospirales</taxon>
        <taxon>Lewinellaceae</taxon>
        <taxon>Neolewinella</taxon>
    </lineage>
</organism>
<dbReference type="FunCoup" id="A0A1H8ZRN4">
    <property type="interactions" value="136"/>
</dbReference>
<dbReference type="Gene3D" id="3.40.50.10260">
    <property type="entry name" value="YjeF N-terminal domain"/>
    <property type="match status" value="1"/>
</dbReference>
<evidence type="ECO:0000313" key="22">
    <source>
        <dbReference type="EMBL" id="SEP67004.1"/>
    </source>
</evidence>
<evidence type="ECO:0000256" key="3">
    <source>
        <dbReference type="ARBA" id="ARBA00006001"/>
    </source>
</evidence>
<keyword evidence="5 18" id="KW-0479">Metal-binding</keyword>
<dbReference type="InterPro" id="IPR036652">
    <property type="entry name" value="YjeF_N_dom_sf"/>
</dbReference>
<evidence type="ECO:0000256" key="2">
    <source>
        <dbReference type="ARBA" id="ARBA00000909"/>
    </source>
</evidence>
<evidence type="ECO:0000256" key="15">
    <source>
        <dbReference type="ARBA" id="ARBA00048238"/>
    </source>
</evidence>
<dbReference type="HAMAP" id="MF_01966">
    <property type="entry name" value="NADHX_epimerase"/>
    <property type="match status" value="1"/>
</dbReference>
<comment type="cofactor">
    <cofactor evidence="18 19">
        <name>K(+)</name>
        <dbReference type="ChEBI" id="CHEBI:29103"/>
    </cofactor>
    <text evidence="18 19">Binds 1 potassium ion per subunit.</text>
</comment>
<dbReference type="GO" id="GO:0005524">
    <property type="term" value="F:ATP binding"/>
    <property type="evidence" value="ECO:0007669"/>
    <property type="project" value="UniProtKB-UniRule"/>
</dbReference>
<dbReference type="GO" id="GO:0052856">
    <property type="term" value="F:NAD(P)HX epimerase activity"/>
    <property type="evidence" value="ECO:0007669"/>
    <property type="project" value="UniProtKB-UniRule"/>
</dbReference>
<dbReference type="PANTHER" id="PTHR12592">
    <property type="entry name" value="ATP-DEPENDENT (S)-NAD(P)H-HYDRATE DEHYDRATASE FAMILY MEMBER"/>
    <property type="match status" value="1"/>
</dbReference>